<feature type="transmembrane region" description="Helical" evidence="1">
    <location>
        <begin position="188"/>
        <end position="210"/>
    </location>
</feature>
<dbReference type="RefSeq" id="WP_341725851.1">
    <property type="nucleotide sequence ID" value="NZ_JBBWWT010000003.1"/>
</dbReference>
<evidence type="ECO:0000313" key="2">
    <source>
        <dbReference type="EMBL" id="MEL1264679.1"/>
    </source>
</evidence>
<dbReference type="EMBL" id="JBBWWT010000003">
    <property type="protein sequence ID" value="MEL1264679.1"/>
    <property type="molecule type" value="Genomic_DNA"/>
</dbReference>
<evidence type="ECO:0000256" key="1">
    <source>
        <dbReference type="SAM" id="Phobius"/>
    </source>
</evidence>
<evidence type="ECO:0000313" key="3">
    <source>
        <dbReference type="Proteomes" id="UP001459204"/>
    </source>
</evidence>
<feature type="transmembrane region" description="Helical" evidence="1">
    <location>
        <begin position="128"/>
        <end position="150"/>
    </location>
</feature>
<keyword evidence="3" id="KW-1185">Reference proteome</keyword>
<sequence>MPAIDLSAASMPPVTARWIRASGMAAMLGALAFLATALALQFIRQDLPWQSATLSRYLLGPYGLGLRTLYCVLAVAIVLLALGLDASLQASARSAAPLGLLCAGALGLSGVAIGDSWLPAIDPDFHQWFHHACAISAFLFVTTGMVLQAWRFRLDAYWRRHFPLAIGWALACYGLLWLHAFWPPAGRGWVQKLLIAFIVGAMAVGGRWLWRAASPTRAVDGARR</sequence>
<keyword evidence="1" id="KW-1133">Transmembrane helix</keyword>
<dbReference type="Proteomes" id="UP001459204">
    <property type="component" value="Unassembled WGS sequence"/>
</dbReference>
<reference evidence="2 3" key="1">
    <citation type="submission" date="2024-04" db="EMBL/GenBank/DDBJ databases">
        <title>Draft genome sequence of Pseudoxanthomonas putridarboris WD12.</title>
        <authorList>
            <person name="Oh J."/>
        </authorList>
    </citation>
    <scope>NUCLEOTIDE SEQUENCE [LARGE SCALE GENOMIC DNA]</scope>
    <source>
        <strain evidence="2 3">WD12</strain>
    </source>
</reference>
<feature type="transmembrane region" description="Helical" evidence="1">
    <location>
        <begin position="21"/>
        <end position="44"/>
    </location>
</feature>
<keyword evidence="1" id="KW-0472">Membrane</keyword>
<feature type="transmembrane region" description="Helical" evidence="1">
    <location>
        <begin position="162"/>
        <end position="182"/>
    </location>
</feature>
<protein>
    <submittedName>
        <fullName evidence="2">DUF998 domain-containing protein</fullName>
    </submittedName>
</protein>
<proteinExistence type="predicted"/>
<feature type="transmembrane region" description="Helical" evidence="1">
    <location>
        <begin position="95"/>
        <end position="113"/>
    </location>
</feature>
<keyword evidence="1" id="KW-0812">Transmembrane</keyword>
<name>A0ABU9J1A0_9GAMM</name>
<organism evidence="2 3">
    <name type="scientific">Pseudoxanthomonas putridarboris</name>
    <dbReference type="NCBI Taxonomy" id="752605"/>
    <lineage>
        <taxon>Bacteria</taxon>
        <taxon>Pseudomonadati</taxon>
        <taxon>Pseudomonadota</taxon>
        <taxon>Gammaproteobacteria</taxon>
        <taxon>Lysobacterales</taxon>
        <taxon>Lysobacteraceae</taxon>
        <taxon>Pseudoxanthomonas</taxon>
    </lineage>
</organism>
<accession>A0ABU9J1A0</accession>
<feature type="transmembrane region" description="Helical" evidence="1">
    <location>
        <begin position="64"/>
        <end position="83"/>
    </location>
</feature>
<gene>
    <name evidence="2" type="ORF">AAD027_09915</name>
</gene>
<comment type="caution">
    <text evidence="2">The sequence shown here is derived from an EMBL/GenBank/DDBJ whole genome shotgun (WGS) entry which is preliminary data.</text>
</comment>